<dbReference type="EMBL" id="JASJOU010000004">
    <property type="protein sequence ID" value="MDJ1502127.1"/>
    <property type="molecule type" value="Genomic_DNA"/>
</dbReference>
<name>A0AAE3UG66_9BACT</name>
<sequence>MKEKTITIRVCGLEELYNQTPAFISYIELEAALQEGYKIKHITDVTPKGSLSTLIRYNLEKSFI</sequence>
<proteinExistence type="predicted"/>
<evidence type="ECO:0000313" key="1">
    <source>
        <dbReference type="EMBL" id="MDJ1502127.1"/>
    </source>
</evidence>
<accession>A0AAE3UG66</accession>
<organism evidence="1 2">
    <name type="scientific">Xanthocytophaga agilis</name>
    <dbReference type="NCBI Taxonomy" id="3048010"/>
    <lineage>
        <taxon>Bacteria</taxon>
        <taxon>Pseudomonadati</taxon>
        <taxon>Bacteroidota</taxon>
        <taxon>Cytophagia</taxon>
        <taxon>Cytophagales</taxon>
        <taxon>Rhodocytophagaceae</taxon>
        <taxon>Xanthocytophaga</taxon>
    </lineage>
</organism>
<gene>
    <name evidence="1" type="ORF">QNI22_15780</name>
</gene>
<dbReference type="AlphaFoldDB" id="A0AAE3UG66"/>
<evidence type="ECO:0000313" key="2">
    <source>
        <dbReference type="Proteomes" id="UP001232063"/>
    </source>
</evidence>
<reference evidence="1" key="1">
    <citation type="submission" date="2023-05" db="EMBL/GenBank/DDBJ databases">
        <authorList>
            <person name="Zhang X."/>
        </authorList>
    </citation>
    <scope>NUCLEOTIDE SEQUENCE</scope>
    <source>
        <strain evidence="1">BD1B2-1</strain>
    </source>
</reference>
<comment type="caution">
    <text evidence="1">The sequence shown here is derived from an EMBL/GenBank/DDBJ whole genome shotgun (WGS) entry which is preliminary data.</text>
</comment>
<protein>
    <submittedName>
        <fullName evidence="1">Uncharacterized protein</fullName>
    </submittedName>
</protein>
<dbReference type="RefSeq" id="WP_314511994.1">
    <property type="nucleotide sequence ID" value="NZ_JASJOU010000004.1"/>
</dbReference>
<dbReference type="Proteomes" id="UP001232063">
    <property type="component" value="Unassembled WGS sequence"/>
</dbReference>
<keyword evidence="2" id="KW-1185">Reference proteome</keyword>